<dbReference type="Pfam" id="PF08757">
    <property type="entry name" value="CotH"/>
    <property type="match status" value="1"/>
</dbReference>
<dbReference type="Proteomes" id="UP000309215">
    <property type="component" value="Unassembled WGS sequence"/>
</dbReference>
<dbReference type="PANTHER" id="PTHR40050">
    <property type="entry name" value="INNER SPORE COAT PROTEIN H"/>
    <property type="match status" value="1"/>
</dbReference>
<keyword evidence="2" id="KW-0946">Virion</keyword>
<dbReference type="OrthoDB" id="258535at2"/>
<keyword evidence="3" id="KW-1185">Reference proteome</keyword>
<reference evidence="2 3" key="1">
    <citation type="submission" date="2019-04" db="EMBL/GenBank/DDBJ databases">
        <authorList>
            <person name="Li Y."/>
            <person name="Wang J."/>
        </authorList>
    </citation>
    <scope>NUCLEOTIDE SEQUENCE [LARGE SCALE GENOMIC DNA]</scope>
    <source>
        <strain evidence="2 3">DSM 14668</strain>
    </source>
</reference>
<organism evidence="2 3">
    <name type="scientific">Polyangium fumosum</name>
    <dbReference type="NCBI Taxonomy" id="889272"/>
    <lineage>
        <taxon>Bacteria</taxon>
        <taxon>Pseudomonadati</taxon>
        <taxon>Myxococcota</taxon>
        <taxon>Polyangia</taxon>
        <taxon>Polyangiales</taxon>
        <taxon>Polyangiaceae</taxon>
        <taxon>Polyangium</taxon>
    </lineage>
</organism>
<keyword evidence="2" id="KW-0167">Capsid protein</keyword>
<dbReference type="PANTHER" id="PTHR40050:SF1">
    <property type="entry name" value="INNER SPORE COAT PROTEIN H"/>
    <property type="match status" value="1"/>
</dbReference>
<dbReference type="RefSeq" id="WP_136933024.1">
    <property type="nucleotide sequence ID" value="NZ_SSMQ01000043.1"/>
</dbReference>
<feature type="signal peptide" evidence="1">
    <location>
        <begin position="1"/>
        <end position="20"/>
    </location>
</feature>
<feature type="chain" id="PRO_5020600215" evidence="1">
    <location>
        <begin position="21"/>
        <end position="376"/>
    </location>
</feature>
<keyword evidence="1" id="KW-0732">Signal</keyword>
<evidence type="ECO:0000256" key="1">
    <source>
        <dbReference type="SAM" id="SignalP"/>
    </source>
</evidence>
<evidence type="ECO:0000313" key="2">
    <source>
        <dbReference type="EMBL" id="TKD00884.1"/>
    </source>
</evidence>
<dbReference type="InterPro" id="IPR014867">
    <property type="entry name" value="Spore_coat_CotH_CotH2/3/7"/>
</dbReference>
<gene>
    <name evidence="2" type="ORF">E8A74_32545</name>
</gene>
<proteinExistence type="predicted"/>
<dbReference type="EMBL" id="SSMQ01000043">
    <property type="protein sequence ID" value="TKD00884.1"/>
    <property type="molecule type" value="Genomic_DNA"/>
</dbReference>
<comment type="caution">
    <text evidence="2">The sequence shown here is derived from an EMBL/GenBank/DDBJ whole genome shotgun (WGS) entry which is preliminary data.</text>
</comment>
<dbReference type="AlphaFoldDB" id="A0A4U1J1H8"/>
<accession>A0A4U1J1H8</accession>
<dbReference type="PROSITE" id="PS51257">
    <property type="entry name" value="PROKAR_LIPOPROTEIN"/>
    <property type="match status" value="1"/>
</dbReference>
<protein>
    <submittedName>
        <fullName evidence="2">Spore coat protein H</fullName>
    </submittedName>
</protein>
<sequence length="376" mass="41425">MGTRLASILLFLSAFTGCTAEDPVEGVFDPAKLHKVEITIASTYLGTLESDLEERVPCDIVYDGELVAGSGIRQKGNTLVALDDKPSFSIKFDAFDDQAKLYGLNKLILNNSKQDPSFLRSRLGSDVHLRAGLPAARVAHAQVTLNGVDKGIYVVVEAVDKDFLRSHFGEEFAEGNLYEGPCCGDFADDVEHMELEDEKKDGRSRDDLRALAQVIQDTPDAAFAKALEEHLDLGQFMKIYALEALLGHWDGFAFRANNHYIYDNPATGLFVFMPHGMDRILDDPSFDTETTPVTKLPLRIRAITALEMEFHTQLDELARNAWNETSMQAVINQAAAVLHTAAAGEQTSKDLAAFDESVTDLRNIVTVRSDKIAPTN</sequence>
<name>A0A4U1J1H8_9BACT</name>
<evidence type="ECO:0000313" key="3">
    <source>
        <dbReference type="Proteomes" id="UP000309215"/>
    </source>
</evidence>